<dbReference type="InterPro" id="IPR039537">
    <property type="entry name" value="Retrotran_Ty1/copia-like"/>
</dbReference>
<dbReference type="Pfam" id="PF22936">
    <property type="entry name" value="Pol_BBD"/>
    <property type="match status" value="1"/>
</dbReference>
<name>A0AAV3QFY4_LITER</name>
<dbReference type="GO" id="GO:0008270">
    <property type="term" value="F:zinc ion binding"/>
    <property type="evidence" value="ECO:0007669"/>
    <property type="project" value="UniProtKB-KW"/>
</dbReference>
<evidence type="ECO:0000313" key="6">
    <source>
        <dbReference type="Proteomes" id="UP001454036"/>
    </source>
</evidence>
<evidence type="ECO:0000313" key="5">
    <source>
        <dbReference type="EMBL" id="GAA0162654.1"/>
    </source>
</evidence>
<dbReference type="GO" id="GO:0015074">
    <property type="term" value="P:DNA integration"/>
    <property type="evidence" value="ECO:0007669"/>
    <property type="project" value="InterPro"/>
</dbReference>
<evidence type="ECO:0000256" key="2">
    <source>
        <dbReference type="PROSITE-ProRule" id="PRU00047"/>
    </source>
</evidence>
<keyword evidence="1" id="KW-0645">Protease</keyword>
<dbReference type="GO" id="GO:0008233">
    <property type="term" value="F:peptidase activity"/>
    <property type="evidence" value="ECO:0007669"/>
    <property type="project" value="UniProtKB-KW"/>
</dbReference>
<keyword evidence="1" id="KW-0378">Hydrolase</keyword>
<dbReference type="InterPro" id="IPR001584">
    <property type="entry name" value="Integrase_cat-core"/>
</dbReference>
<evidence type="ECO:0000256" key="1">
    <source>
        <dbReference type="ARBA" id="ARBA00022670"/>
    </source>
</evidence>
<dbReference type="GO" id="GO:0006508">
    <property type="term" value="P:proteolysis"/>
    <property type="evidence" value="ECO:0007669"/>
    <property type="project" value="UniProtKB-KW"/>
</dbReference>
<evidence type="ECO:0000259" key="4">
    <source>
        <dbReference type="PROSITE" id="PS50994"/>
    </source>
</evidence>
<organism evidence="5 6">
    <name type="scientific">Lithospermum erythrorhizon</name>
    <name type="common">Purple gromwell</name>
    <name type="synonym">Lithospermum officinale var. erythrorhizon</name>
    <dbReference type="NCBI Taxonomy" id="34254"/>
    <lineage>
        <taxon>Eukaryota</taxon>
        <taxon>Viridiplantae</taxon>
        <taxon>Streptophyta</taxon>
        <taxon>Embryophyta</taxon>
        <taxon>Tracheophyta</taxon>
        <taxon>Spermatophyta</taxon>
        <taxon>Magnoliopsida</taxon>
        <taxon>eudicotyledons</taxon>
        <taxon>Gunneridae</taxon>
        <taxon>Pentapetalae</taxon>
        <taxon>asterids</taxon>
        <taxon>lamiids</taxon>
        <taxon>Boraginales</taxon>
        <taxon>Boraginaceae</taxon>
        <taxon>Boraginoideae</taxon>
        <taxon>Lithospermeae</taxon>
        <taxon>Lithospermum</taxon>
    </lineage>
</organism>
<feature type="domain" description="Integrase catalytic" evidence="4">
    <location>
        <begin position="105"/>
        <end position="280"/>
    </location>
</feature>
<dbReference type="PANTHER" id="PTHR42648:SF21">
    <property type="entry name" value="CYSTEINE-RICH RLK (RECEPTOR-LIKE PROTEIN KINASE) 8"/>
    <property type="match status" value="1"/>
</dbReference>
<dbReference type="SUPFAM" id="SSF53098">
    <property type="entry name" value="Ribonuclease H-like"/>
    <property type="match status" value="1"/>
</dbReference>
<evidence type="ECO:0008006" key="7">
    <source>
        <dbReference type="Google" id="ProtNLM"/>
    </source>
</evidence>
<dbReference type="Gene3D" id="3.30.420.10">
    <property type="entry name" value="Ribonuclease H-like superfamily/Ribonuclease H"/>
    <property type="match status" value="1"/>
</dbReference>
<feature type="domain" description="CCHC-type" evidence="3">
    <location>
        <begin position="4"/>
        <end position="18"/>
    </location>
</feature>
<protein>
    <recommendedName>
        <fullName evidence="7">Gag-pol polyprotein</fullName>
    </recommendedName>
</protein>
<dbReference type="InterPro" id="IPR057670">
    <property type="entry name" value="SH3_retrovirus"/>
</dbReference>
<keyword evidence="2" id="KW-0862">Zinc</keyword>
<accession>A0AAV3QFY4</accession>
<comment type="caution">
    <text evidence="5">The sequence shown here is derived from an EMBL/GenBank/DDBJ whole genome shotgun (WGS) entry which is preliminary data.</text>
</comment>
<dbReference type="InterPro" id="IPR054722">
    <property type="entry name" value="PolX-like_BBD"/>
</dbReference>
<dbReference type="PROSITE" id="PS50994">
    <property type="entry name" value="INTEGRASE"/>
    <property type="match status" value="1"/>
</dbReference>
<dbReference type="InterPro" id="IPR012337">
    <property type="entry name" value="RNaseH-like_sf"/>
</dbReference>
<sequence length="302" mass="34563">MRWKCHNCGKKGHITPYCYRLYGKGRNKYSLPRKEWVQKTTIASRVVFTSLKATTCEGWYFDSGCSRHMTGKKSNLTDIKELSGSYVTFGGGAKGKITGKGIFKVEGLPNLQDVLLVDDLTVNLISISQLCDEGMRVVFSKYTWVEFLREKSNAFDVFKTLAIQIQREKALPIIRIRSDHGKKFENLKFDDYCKQEDIKHEFSTPITPQQNGIVERKNRDPKQKFDVKGEEGVFLGYSRNSRALRVYNKRMQMIMEPINVKVVDEDEDDMSDAEIEDPVTPGLDVNQFENLSLALGLCTIDK</sequence>
<gene>
    <name evidence="5" type="ORF">LIER_18696</name>
</gene>
<proteinExistence type="predicted"/>
<keyword evidence="2" id="KW-0479">Metal-binding</keyword>
<dbReference type="Pfam" id="PF25597">
    <property type="entry name" value="SH3_retrovirus"/>
    <property type="match status" value="1"/>
</dbReference>
<keyword evidence="2" id="KW-0863">Zinc-finger</keyword>
<keyword evidence="6" id="KW-1185">Reference proteome</keyword>
<dbReference type="InterPro" id="IPR001878">
    <property type="entry name" value="Znf_CCHC"/>
</dbReference>
<dbReference type="GO" id="GO:0003676">
    <property type="term" value="F:nucleic acid binding"/>
    <property type="evidence" value="ECO:0007669"/>
    <property type="project" value="InterPro"/>
</dbReference>
<dbReference type="PANTHER" id="PTHR42648">
    <property type="entry name" value="TRANSPOSASE, PUTATIVE-RELATED"/>
    <property type="match status" value="1"/>
</dbReference>
<dbReference type="InterPro" id="IPR036397">
    <property type="entry name" value="RNaseH_sf"/>
</dbReference>
<evidence type="ECO:0000259" key="3">
    <source>
        <dbReference type="PROSITE" id="PS50158"/>
    </source>
</evidence>
<dbReference type="Proteomes" id="UP001454036">
    <property type="component" value="Unassembled WGS sequence"/>
</dbReference>
<dbReference type="AlphaFoldDB" id="A0AAV3QFY4"/>
<dbReference type="PROSITE" id="PS50158">
    <property type="entry name" value="ZF_CCHC"/>
    <property type="match status" value="1"/>
</dbReference>
<dbReference type="EMBL" id="BAABME010004514">
    <property type="protein sequence ID" value="GAA0162654.1"/>
    <property type="molecule type" value="Genomic_DNA"/>
</dbReference>
<reference evidence="5 6" key="1">
    <citation type="submission" date="2024-01" db="EMBL/GenBank/DDBJ databases">
        <title>The complete chloroplast genome sequence of Lithospermum erythrorhizon: insights into the phylogenetic relationship among Boraginaceae species and the maternal lineages of purple gromwells.</title>
        <authorList>
            <person name="Okada T."/>
            <person name="Watanabe K."/>
        </authorList>
    </citation>
    <scope>NUCLEOTIDE SEQUENCE [LARGE SCALE GENOMIC DNA]</scope>
</reference>